<organism evidence="2 3">
    <name type="scientific">Afipia massiliensis</name>
    <dbReference type="NCBI Taxonomy" id="211460"/>
    <lineage>
        <taxon>Bacteria</taxon>
        <taxon>Pseudomonadati</taxon>
        <taxon>Pseudomonadota</taxon>
        <taxon>Alphaproteobacteria</taxon>
        <taxon>Hyphomicrobiales</taxon>
        <taxon>Nitrobacteraceae</taxon>
        <taxon>Afipia</taxon>
    </lineage>
</organism>
<evidence type="ECO:0000313" key="3">
    <source>
        <dbReference type="Proteomes" id="UP000521227"/>
    </source>
</evidence>
<dbReference type="Proteomes" id="UP000521227">
    <property type="component" value="Unassembled WGS sequence"/>
</dbReference>
<accession>A0A840N8H3</accession>
<evidence type="ECO:0000256" key="1">
    <source>
        <dbReference type="SAM" id="MobiDB-lite"/>
    </source>
</evidence>
<feature type="compositionally biased region" description="Basic and acidic residues" evidence="1">
    <location>
        <begin position="63"/>
        <end position="77"/>
    </location>
</feature>
<dbReference type="AlphaFoldDB" id="A0A840N8H3"/>
<name>A0A840N8H3_9BRAD</name>
<dbReference type="EMBL" id="JACHIJ010000011">
    <property type="protein sequence ID" value="MBB5055112.1"/>
    <property type="molecule type" value="Genomic_DNA"/>
</dbReference>
<gene>
    <name evidence="2" type="ORF">HNQ36_005123</name>
</gene>
<reference evidence="2 3" key="1">
    <citation type="submission" date="2020-08" db="EMBL/GenBank/DDBJ databases">
        <title>Genomic Encyclopedia of Type Strains, Phase IV (KMG-IV): sequencing the most valuable type-strain genomes for metagenomic binning, comparative biology and taxonomic classification.</title>
        <authorList>
            <person name="Goeker M."/>
        </authorList>
    </citation>
    <scope>NUCLEOTIDE SEQUENCE [LARGE SCALE GENOMIC DNA]</scope>
    <source>
        <strain evidence="2 3">DSM 17498</strain>
    </source>
</reference>
<evidence type="ECO:0000313" key="2">
    <source>
        <dbReference type="EMBL" id="MBB5055112.1"/>
    </source>
</evidence>
<comment type="caution">
    <text evidence="2">The sequence shown here is derived from an EMBL/GenBank/DDBJ whole genome shotgun (WGS) entry which is preliminary data.</text>
</comment>
<proteinExistence type="predicted"/>
<protein>
    <submittedName>
        <fullName evidence="2">Uncharacterized protein</fullName>
    </submittedName>
</protein>
<dbReference type="RefSeq" id="WP_184090375.1">
    <property type="nucleotide sequence ID" value="NZ_JACHIJ010000011.1"/>
</dbReference>
<feature type="region of interest" description="Disordered" evidence="1">
    <location>
        <begin position="25"/>
        <end position="82"/>
    </location>
</feature>
<sequence length="110" mass="12771">MKSVLKNKRIKYEFAKCDADPLKSPIEGRETTCRNLNGRDRAHHVEKLDPRTDRQAESACRVRRVDDPDSSGREKRSSSVLRKARELGLQVRTGRDIRAKIRDAERDLRK</sequence>
<feature type="compositionally biased region" description="Basic and acidic residues" evidence="1">
    <location>
        <begin position="25"/>
        <end position="56"/>
    </location>
</feature>